<dbReference type="AlphaFoldDB" id="A0A4P9ZR70"/>
<dbReference type="EMBL" id="ML002763">
    <property type="protein sequence ID" value="RKP35887.1"/>
    <property type="molecule type" value="Genomic_DNA"/>
</dbReference>
<proteinExistence type="predicted"/>
<keyword evidence="4" id="KW-1185">Reference proteome</keyword>
<sequence length="686" mass="77737">MLANDPSPTSVLLKECNRYQSELLDLQNLLENLRLTHQEELVRAQREADELRLLNNEWKAKYNALLVQTDDQRSLLQKRLDAAMGNRAISRSAVLNLTSPIEIPFLREPSQRLTQLANSEGDGPCNRLRQRNWASLDHARFDQLQQEADASEADVAKLNQQVESLQTRLRKKDTRITELQSQLTSWLVDPNNKQAIGTRAQQLADQLLFVQQQNDQLTDKLETAQAHFDEAKRDHTKELDQAKSHISQANKTNTDTYEKLLFLQSLVAELEKLDLTPTPEPASHSPRTTVHPPVVEPDRTLLEKLSGQLTNVTQDRDNLRQLYEQVIRELQQLRQQFKTYKQGSSTTSPKSKDPPVLSQTSGGSPHLQTTSSPQPGTSATETRIRDHQQNLELMDSDIEKLSDYTRRIATGLSSEVDPPNCASQTLRPLVEQLKRLHGQLMELSRANRQSPPVAPANQGSLATDGRATMGSSAGAMAGLERAYLKLTAEHESVLNELKKLQSRSPPTVQHSRSADHTLPSSAVQRQYLSGEINDLLENFQQLTRDHEHLDESFKNAIEEVDRLRNSLKASDGQRESSEKYCQELKAECKRYQQDMSLLREQNKHISKSLASISAISDQIKADKAGLSKELLSLQDLLKATEMSKNEYKRNALMLTRDLEQLRTCLRQCEVERDSLTVQLRAKYFGF</sequence>
<protein>
    <submittedName>
        <fullName evidence="3">Uncharacterized protein</fullName>
    </submittedName>
</protein>
<evidence type="ECO:0000313" key="3">
    <source>
        <dbReference type="EMBL" id="RKP35887.1"/>
    </source>
</evidence>
<evidence type="ECO:0000256" key="2">
    <source>
        <dbReference type="SAM" id="MobiDB-lite"/>
    </source>
</evidence>
<feature type="coiled-coil region" evidence="1">
    <location>
        <begin position="532"/>
        <end position="601"/>
    </location>
</feature>
<organism evidence="3 4">
    <name type="scientific">Dimargaris cristalligena</name>
    <dbReference type="NCBI Taxonomy" id="215637"/>
    <lineage>
        <taxon>Eukaryota</taxon>
        <taxon>Fungi</taxon>
        <taxon>Fungi incertae sedis</taxon>
        <taxon>Zoopagomycota</taxon>
        <taxon>Kickxellomycotina</taxon>
        <taxon>Dimargaritomycetes</taxon>
        <taxon>Dimargaritales</taxon>
        <taxon>Dimargaritaceae</taxon>
        <taxon>Dimargaris</taxon>
    </lineage>
</organism>
<feature type="compositionally biased region" description="Polar residues" evidence="2">
    <location>
        <begin position="357"/>
        <end position="381"/>
    </location>
</feature>
<feature type="coiled-coil region" evidence="1">
    <location>
        <begin position="141"/>
        <end position="252"/>
    </location>
</feature>
<feature type="compositionally biased region" description="Polar residues" evidence="2">
    <location>
        <begin position="502"/>
        <end position="511"/>
    </location>
</feature>
<accession>A0A4P9ZR70</accession>
<evidence type="ECO:0000313" key="4">
    <source>
        <dbReference type="Proteomes" id="UP000268162"/>
    </source>
</evidence>
<dbReference type="Gene3D" id="1.10.287.950">
    <property type="entry name" value="Methyl-accepting chemotaxis protein"/>
    <property type="match status" value="1"/>
</dbReference>
<feature type="region of interest" description="Disordered" evidence="2">
    <location>
        <begin position="499"/>
        <end position="519"/>
    </location>
</feature>
<evidence type="ECO:0000256" key="1">
    <source>
        <dbReference type="SAM" id="Coils"/>
    </source>
</evidence>
<reference evidence="4" key="1">
    <citation type="journal article" date="2018" name="Nat. Microbiol.">
        <title>Leveraging single-cell genomics to expand the fungal tree of life.</title>
        <authorList>
            <person name="Ahrendt S.R."/>
            <person name="Quandt C.A."/>
            <person name="Ciobanu D."/>
            <person name="Clum A."/>
            <person name="Salamov A."/>
            <person name="Andreopoulos B."/>
            <person name="Cheng J.F."/>
            <person name="Woyke T."/>
            <person name="Pelin A."/>
            <person name="Henrissat B."/>
            <person name="Reynolds N.K."/>
            <person name="Benny G.L."/>
            <person name="Smith M.E."/>
            <person name="James T.Y."/>
            <person name="Grigoriev I.V."/>
        </authorList>
    </citation>
    <scope>NUCLEOTIDE SEQUENCE [LARGE SCALE GENOMIC DNA]</scope>
    <source>
        <strain evidence="4">RSA 468</strain>
    </source>
</reference>
<feature type="coiled-coil region" evidence="1">
    <location>
        <begin position="16"/>
        <end position="61"/>
    </location>
</feature>
<dbReference type="PANTHER" id="PTHR18937">
    <property type="entry name" value="STRUCTURAL MAINTENANCE OF CHROMOSOMES SMC FAMILY MEMBER"/>
    <property type="match status" value="1"/>
</dbReference>
<keyword evidence="1" id="KW-0175">Coiled coil</keyword>
<dbReference type="Proteomes" id="UP000268162">
    <property type="component" value="Unassembled WGS sequence"/>
</dbReference>
<feature type="region of interest" description="Disordered" evidence="2">
    <location>
        <begin position="338"/>
        <end position="382"/>
    </location>
</feature>
<gene>
    <name evidence="3" type="ORF">BJ085DRAFT_31061</name>
</gene>
<name>A0A4P9ZR70_9FUNG</name>